<dbReference type="EMBL" id="BOQL01000014">
    <property type="protein sequence ID" value="GIM64923.1"/>
    <property type="molecule type" value="Genomic_DNA"/>
</dbReference>
<reference evidence="2" key="1">
    <citation type="submission" date="2021-03" db="EMBL/GenBank/DDBJ databases">
        <title>Whole genome shotgun sequence of Actinoplanes auranticolor NBRC 12245.</title>
        <authorList>
            <person name="Komaki H."/>
            <person name="Tamura T."/>
        </authorList>
    </citation>
    <scope>NUCLEOTIDE SEQUENCE</scope>
    <source>
        <strain evidence="2">NBRC 12245</strain>
    </source>
</reference>
<evidence type="ECO:0000313" key="2">
    <source>
        <dbReference type="EMBL" id="GIM64923.1"/>
    </source>
</evidence>
<dbReference type="Proteomes" id="UP000681340">
    <property type="component" value="Unassembled WGS sequence"/>
</dbReference>
<gene>
    <name evidence="2" type="ORF">Aau02nite_13580</name>
</gene>
<organism evidence="2 3">
    <name type="scientific">Actinoplanes auranticolor</name>
    <dbReference type="NCBI Taxonomy" id="47988"/>
    <lineage>
        <taxon>Bacteria</taxon>
        <taxon>Bacillati</taxon>
        <taxon>Actinomycetota</taxon>
        <taxon>Actinomycetes</taxon>
        <taxon>Micromonosporales</taxon>
        <taxon>Micromonosporaceae</taxon>
        <taxon>Actinoplanes</taxon>
    </lineage>
</organism>
<accession>A0A919VQ32</accession>
<comment type="caution">
    <text evidence="2">The sequence shown here is derived from an EMBL/GenBank/DDBJ whole genome shotgun (WGS) entry which is preliminary data.</text>
</comment>
<name>A0A919VQ32_9ACTN</name>
<evidence type="ECO:0000256" key="1">
    <source>
        <dbReference type="SAM" id="MobiDB-lite"/>
    </source>
</evidence>
<dbReference type="RefSeq" id="WP_212987431.1">
    <property type="nucleotide sequence ID" value="NZ_BAABEA010000003.1"/>
</dbReference>
<proteinExistence type="predicted"/>
<evidence type="ECO:0000313" key="3">
    <source>
        <dbReference type="Proteomes" id="UP000681340"/>
    </source>
</evidence>
<feature type="region of interest" description="Disordered" evidence="1">
    <location>
        <begin position="1"/>
        <end position="62"/>
    </location>
</feature>
<keyword evidence="3" id="KW-1185">Reference proteome</keyword>
<dbReference type="AlphaFoldDB" id="A0A919VQ32"/>
<sequence length="62" mass="6501">MNSTDNNDADLFLAPAGSAAPEEKSEVADNSAEAMTRLRDPFAVEGAEPTKPGERQATAEAH</sequence>
<protein>
    <submittedName>
        <fullName evidence="2">Uncharacterized protein</fullName>
    </submittedName>
</protein>